<dbReference type="RefSeq" id="WP_109594413.1">
    <property type="nucleotide sequence ID" value="NZ_BONA01000049.1"/>
</dbReference>
<reference evidence="3 4" key="1">
    <citation type="submission" date="2018-05" db="EMBL/GenBank/DDBJ databases">
        <title>Genomic Encyclopedia of Archaeal and Bacterial Type Strains, Phase II (KMG-II): from individual species to whole genera.</title>
        <authorList>
            <person name="Goeker M."/>
        </authorList>
    </citation>
    <scope>NUCLEOTIDE SEQUENCE [LARGE SCALE GENOMIC DNA]</scope>
    <source>
        <strain evidence="3 4">DSM 45184</strain>
    </source>
</reference>
<keyword evidence="1" id="KW-0812">Transmembrane</keyword>
<dbReference type="OrthoDB" id="3298071at2"/>
<dbReference type="AlphaFoldDB" id="A0A316FE25"/>
<feature type="transmembrane region" description="Helical" evidence="1">
    <location>
        <begin position="58"/>
        <end position="78"/>
    </location>
</feature>
<feature type="transmembrane region" description="Helical" evidence="1">
    <location>
        <begin position="83"/>
        <end position="102"/>
    </location>
</feature>
<organism evidence="3 4">
    <name type="scientific">Actinoplanes xinjiangensis</name>
    <dbReference type="NCBI Taxonomy" id="512350"/>
    <lineage>
        <taxon>Bacteria</taxon>
        <taxon>Bacillati</taxon>
        <taxon>Actinomycetota</taxon>
        <taxon>Actinomycetes</taxon>
        <taxon>Micromonosporales</taxon>
        <taxon>Micromonosporaceae</taxon>
        <taxon>Actinoplanes</taxon>
    </lineage>
</organism>
<evidence type="ECO:0000313" key="3">
    <source>
        <dbReference type="EMBL" id="PWK47124.1"/>
    </source>
</evidence>
<keyword evidence="1" id="KW-0472">Membrane</keyword>
<comment type="caution">
    <text evidence="3">The sequence shown here is derived from an EMBL/GenBank/DDBJ whole genome shotgun (WGS) entry which is preliminary data.</text>
</comment>
<sequence length="137" mass="14305">MRVEHSRATGWVAWVLFGGVMLVLLGAVHVYAGLIALIRPGILAGTRSDLLLPMSLTALAWAHVIMGTVAIVTGAGLIRGLRWARFAAIVFAVVSALVNFTFAAAHPIWSAVALVLAVVVVHATAVHGDEVADAYGT</sequence>
<proteinExistence type="predicted"/>
<dbReference type="InterPro" id="IPR055568">
    <property type="entry name" value="DUF7144"/>
</dbReference>
<name>A0A316FE25_9ACTN</name>
<feature type="domain" description="DUF7144" evidence="2">
    <location>
        <begin position="14"/>
        <end position="128"/>
    </location>
</feature>
<evidence type="ECO:0000256" key="1">
    <source>
        <dbReference type="SAM" id="Phobius"/>
    </source>
</evidence>
<evidence type="ECO:0000313" key="4">
    <source>
        <dbReference type="Proteomes" id="UP000245697"/>
    </source>
</evidence>
<protein>
    <recommendedName>
        <fullName evidence="2">DUF7144 domain-containing protein</fullName>
    </recommendedName>
</protein>
<dbReference type="EMBL" id="QGGR01000008">
    <property type="protein sequence ID" value="PWK47124.1"/>
    <property type="molecule type" value="Genomic_DNA"/>
</dbReference>
<accession>A0A316FE25</accession>
<evidence type="ECO:0000259" key="2">
    <source>
        <dbReference type="Pfam" id="PF23636"/>
    </source>
</evidence>
<keyword evidence="4" id="KW-1185">Reference proteome</keyword>
<gene>
    <name evidence="3" type="ORF">BC793_108239</name>
</gene>
<feature type="transmembrane region" description="Helical" evidence="1">
    <location>
        <begin position="12"/>
        <end position="38"/>
    </location>
</feature>
<keyword evidence="1" id="KW-1133">Transmembrane helix</keyword>
<dbReference type="Pfam" id="PF23636">
    <property type="entry name" value="DUF7144"/>
    <property type="match status" value="1"/>
</dbReference>
<dbReference type="Proteomes" id="UP000245697">
    <property type="component" value="Unassembled WGS sequence"/>
</dbReference>